<dbReference type="PANTHER" id="PTHR47396">
    <property type="entry name" value="TYPE I RESTRICTION ENZYME ECOKI R PROTEIN"/>
    <property type="match status" value="1"/>
</dbReference>
<dbReference type="InterPro" id="IPR014001">
    <property type="entry name" value="Helicase_ATP-bd"/>
</dbReference>
<keyword evidence="3" id="KW-0255">Endonuclease</keyword>
<dbReference type="InterPro" id="IPR001650">
    <property type="entry name" value="Helicase_C-like"/>
</dbReference>
<dbReference type="Pfam" id="PF13643">
    <property type="entry name" value="DUF4145"/>
    <property type="match status" value="1"/>
</dbReference>
<dbReference type="GO" id="GO:0004519">
    <property type="term" value="F:endonuclease activity"/>
    <property type="evidence" value="ECO:0007669"/>
    <property type="project" value="UniProtKB-KW"/>
</dbReference>
<dbReference type="Pfam" id="PF00271">
    <property type="entry name" value="Helicase_C"/>
    <property type="match status" value="1"/>
</dbReference>
<reference evidence="3 4" key="1">
    <citation type="submission" date="2019-06" db="EMBL/GenBank/DDBJ databases">
        <title>Whole genome shotgun sequence of Cellulomonas uda NBRC 3747.</title>
        <authorList>
            <person name="Hosoyama A."/>
            <person name="Uohara A."/>
            <person name="Ohji S."/>
            <person name="Ichikawa N."/>
        </authorList>
    </citation>
    <scope>NUCLEOTIDE SEQUENCE [LARGE SCALE GENOMIC DNA]</scope>
    <source>
        <strain evidence="3 4">NBRC 3747</strain>
    </source>
</reference>
<keyword evidence="3" id="KW-0540">Nuclease</keyword>
<gene>
    <name evidence="3" type="ORF">CUD01_20210</name>
</gene>
<dbReference type="InterPro" id="IPR029464">
    <property type="entry name" value="HSDR_N"/>
</dbReference>
<dbReference type="AlphaFoldDB" id="A0A4Y3KC58"/>
<evidence type="ECO:0000259" key="2">
    <source>
        <dbReference type="PROSITE" id="PS51192"/>
    </source>
</evidence>
<dbReference type="InterPro" id="IPR027417">
    <property type="entry name" value="P-loop_NTPase"/>
</dbReference>
<dbReference type="GO" id="GO:0005524">
    <property type="term" value="F:ATP binding"/>
    <property type="evidence" value="ECO:0007669"/>
    <property type="project" value="InterPro"/>
</dbReference>
<dbReference type="GO" id="GO:0003677">
    <property type="term" value="F:DNA binding"/>
    <property type="evidence" value="ECO:0007669"/>
    <property type="project" value="InterPro"/>
</dbReference>
<dbReference type="Gene3D" id="3.90.1570.30">
    <property type="match status" value="1"/>
</dbReference>
<dbReference type="GO" id="GO:0016787">
    <property type="term" value="F:hydrolase activity"/>
    <property type="evidence" value="ECO:0007669"/>
    <property type="project" value="InterPro"/>
</dbReference>
<dbReference type="Gene3D" id="3.40.50.300">
    <property type="entry name" value="P-loop containing nucleotide triphosphate hydrolases"/>
    <property type="match status" value="2"/>
</dbReference>
<sequence length="1130" mass="125580">MQPLNSNFGFVKDVWPTVWQDCARAESYLTTDPRSACFYARRAVEVLVPHLYDVLALQPPYRADLSAMVNDAAFKQVTGHAIGTKLNLVRKVGNAAVHDPRPIAARVALDVLRELHHVVVWAAFHHSSVRDTVPTPSVFDPTLAAKAAPLTQDELVRLAAKFKAQDEAHAKALAERDELLQAHQAQIAALREQIRTAQASSAASDQHDYTEADTRRLFVDLLLHEAGWPLTDVRDREYPVTGLPNANGTGFVDYVLWGADGRPLAVVEAKRTTKSPQVGQQQAKLYADCMEKQYGRRPVVFYTNGYEHWLWDDAAGYPPREVQGFYTRDELELMIQRRQTRGDLAAAPVNTAVAGRPYQVRAIKAVGDAFDRKQREALLVMATGTGKTRTVIALVDQLMKAGWVKRVLFLADRTALVNQAVNAFKANLPAVTTVNLVTEKAAEGRVYASTYPSMMNLIDEVDGGVRRFGPGYFDLVVIDEAHRSVYAKYGAIFEYFDSLLVGLTATPKDEVDHNTYRLFHLEDGVPTDAYGLDEAIADQWLVPPVAISVGTKFLRAGITYAELSQEEKDEWDLLDWGDDGAPDEVGAEEINRFLFNEDTIEKVLSELMTRGHKVAGGDRLAKTIVFAKNQEHAEFVQQVFDVQYPEHAGHFARVITHASPYAQSLIDDFSRPEKAPHLAISVDMLDTGIDVPEVANLVFFKSVRSRTKFWQMLGRGTRLRPGLFGPGKDKSDFYVFDFCGNLEYFSQNLPGTEGSVQKSLTQRIVEARLGLLTGLDAASSYPELRAETAAALHAFVAGMNLDNFVVRPHRKHVERYADADAWSVLTKDQAQDVLNHLAGLPSSHAANDKDLDAKRFDLLMLRCQLATLEGDVAAADRLHGQVQAIADALRAQANIPVVAAHLELIESVAGEEWWIDVTLPMLELARQRLRSLVRLIEKIRRERVYSDFEDTLGEATVVELPQVTPGTNWDRFRAKAQAYLRDHIDDLVLQKLRRNKQLTEADLEALQAMLLASGAGQVSDIAWAAEKENGLGLFIRRLVGLERSAVEESFAHYLGSAEFSVNQVRFVRMIVDELTASGVMDPSRLFETPFVDHAPTGPTDLFPATDVRVIVEILGDVRRHAQAVPTVSSA</sequence>
<feature type="coiled-coil region" evidence="1">
    <location>
        <begin position="173"/>
        <end position="200"/>
    </location>
</feature>
<dbReference type="RefSeq" id="WP_244937746.1">
    <property type="nucleotide sequence ID" value="NZ_BJLP01000032.1"/>
</dbReference>
<dbReference type="InterPro" id="IPR050742">
    <property type="entry name" value="Helicase_Restrict-Modif_Enz"/>
</dbReference>
<dbReference type="Pfam" id="PF08463">
    <property type="entry name" value="EcoEI_R_C"/>
    <property type="match status" value="1"/>
</dbReference>
<feature type="domain" description="Helicase ATP-binding" evidence="2">
    <location>
        <begin position="368"/>
        <end position="525"/>
    </location>
</feature>
<comment type="caution">
    <text evidence="3">The sequence shown here is derived from an EMBL/GenBank/DDBJ whole genome shotgun (WGS) entry which is preliminary data.</text>
</comment>
<protein>
    <submittedName>
        <fullName evidence="3">Restriction endonuclease subunit R</fullName>
    </submittedName>
</protein>
<dbReference type="Proteomes" id="UP000315842">
    <property type="component" value="Unassembled WGS sequence"/>
</dbReference>
<evidence type="ECO:0000313" key="3">
    <source>
        <dbReference type="EMBL" id="GEA81577.1"/>
    </source>
</evidence>
<dbReference type="InterPro" id="IPR006935">
    <property type="entry name" value="Helicase/UvrB_N"/>
</dbReference>
<dbReference type="CDD" id="cd18032">
    <property type="entry name" value="DEXHc_RE_I_III_res"/>
    <property type="match status" value="1"/>
</dbReference>
<keyword evidence="3" id="KW-0378">Hydrolase</keyword>
<evidence type="ECO:0000313" key="4">
    <source>
        <dbReference type="Proteomes" id="UP000315842"/>
    </source>
</evidence>
<dbReference type="GO" id="GO:0005829">
    <property type="term" value="C:cytosol"/>
    <property type="evidence" value="ECO:0007669"/>
    <property type="project" value="TreeGrafter"/>
</dbReference>
<dbReference type="PANTHER" id="PTHR47396:SF1">
    <property type="entry name" value="ATP-DEPENDENT HELICASE IRC3-RELATED"/>
    <property type="match status" value="1"/>
</dbReference>
<accession>A0A4Y3KC58</accession>
<dbReference type="CDD" id="cd18799">
    <property type="entry name" value="SF2_C_EcoAI-like"/>
    <property type="match status" value="1"/>
</dbReference>
<keyword evidence="1" id="KW-0175">Coiled coil</keyword>
<name>A0A4Y3KC58_CELUD</name>
<keyword evidence="4" id="KW-1185">Reference proteome</keyword>
<dbReference type="Pfam" id="PF04851">
    <property type="entry name" value="ResIII"/>
    <property type="match status" value="1"/>
</dbReference>
<organism evidence="3 4">
    <name type="scientific">Cellulomonas uda</name>
    <dbReference type="NCBI Taxonomy" id="1714"/>
    <lineage>
        <taxon>Bacteria</taxon>
        <taxon>Bacillati</taxon>
        <taxon>Actinomycetota</taxon>
        <taxon>Actinomycetes</taxon>
        <taxon>Micrococcales</taxon>
        <taxon>Cellulomonadaceae</taxon>
        <taxon>Cellulomonas</taxon>
    </lineage>
</organism>
<dbReference type="GO" id="GO:0006304">
    <property type="term" value="P:DNA modification"/>
    <property type="evidence" value="ECO:0007669"/>
    <property type="project" value="InterPro"/>
</dbReference>
<dbReference type="SMART" id="SM00487">
    <property type="entry name" value="DEXDc"/>
    <property type="match status" value="1"/>
</dbReference>
<dbReference type="EMBL" id="BJLP01000032">
    <property type="protein sequence ID" value="GEA81577.1"/>
    <property type="molecule type" value="Genomic_DNA"/>
</dbReference>
<dbReference type="PROSITE" id="PS51192">
    <property type="entry name" value="HELICASE_ATP_BIND_1"/>
    <property type="match status" value="1"/>
</dbReference>
<dbReference type="SUPFAM" id="SSF52540">
    <property type="entry name" value="P-loop containing nucleoside triphosphate hydrolases"/>
    <property type="match status" value="2"/>
</dbReference>
<proteinExistence type="predicted"/>
<dbReference type="Pfam" id="PF13588">
    <property type="entry name" value="HSDR_N_2"/>
    <property type="match status" value="1"/>
</dbReference>
<dbReference type="InterPro" id="IPR013670">
    <property type="entry name" value="EcoEI_R_C_dom"/>
</dbReference>
<dbReference type="InterPro" id="IPR025285">
    <property type="entry name" value="DUF4145"/>
</dbReference>
<evidence type="ECO:0000256" key="1">
    <source>
        <dbReference type="SAM" id="Coils"/>
    </source>
</evidence>